<dbReference type="AlphaFoldDB" id="A0A8J5V8C5"/>
<dbReference type="OrthoDB" id="696008at2759"/>
<dbReference type="InterPro" id="IPR059179">
    <property type="entry name" value="MLKL-like_MCAfunc"/>
</dbReference>
<accession>A0A8J5V8C5</accession>
<sequence>MEGVSFIVGGIIKVAEEIGKALNTARRNDAKCEELARRARQVAKVLRRHKAAAARTIGLSRLKEALDDAFDLTKSYRLDGNTFYRFVRNGELSYKFEDVNRRITDGLVDLFAEMALAGFAARDHRRADNLREINARKGHRKQDKIKHQLLAAPNQRRGANNSKKEINASKNGNKGGLNKGKQ</sequence>
<evidence type="ECO:0000313" key="3">
    <source>
        <dbReference type="EMBL" id="KAG8064292.1"/>
    </source>
</evidence>
<feature type="region of interest" description="Disordered" evidence="1">
    <location>
        <begin position="134"/>
        <end position="182"/>
    </location>
</feature>
<keyword evidence="4" id="KW-1185">Reference proteome</keyword>
<dbReference type="EMBL" id="JAAALK010000285">
    <property type="protein sequence ID" value="KAG8064292.1"/>
    <property type="molecule type" value="Genomic_DNA"/>
</dbReference>
<dbReference type="InterPro" id="IPR054000">
    <property type="entry name" value="MLKL_N"/>
</dbReference>
<reference evidence="3" key="2">
    <citation type="submission" date="2021-02" db="EMBL/GenBank/DDBJ databases">
        <authorList>
            <person name="Kimball J.A."/>
            <person name="Haas M.W."/>
            <person name="Macchietto M."/>
            <person name="Kono T."/>
            <person name="Duquette J."/>
            <person name="Shao M."/>
        </authorList>
    </citation>
    <scope>NUCLEOTIDE SEQUENCE</scope>
    <source>
        <tissue evidence="3">Fresh leaf tissue</tissue>
    </source>
</reference>
<evidence type="ECO:0000313" key="4">
    <source>
        <dbReference type="Proteomes" id="UP000729402"/>
    </source>
</evidence>
<dbReference type="CDD" id="cd21037">
    <property type="entry name" value="MLKL_NTD"/>
    <property type="match status" value="1"/>
</dbReference>
<dbReference type="Proteomes" id="UP000729402">
    <property type="component" value="Unassembled WGS sequence"/>
</dbReference>
<feature type="compositionally biased region" description="Gly residues" evidence="1">
    <location>
        <begin position="173"/>
        <end position="182"/>
    </location>
</feature>
<evidence type="ECO:0000259" key="2">
    <source>
        <dbReference type="Pfam" id="PF22215"/>
    </source>
</evidence>
<reference evidence="3" key="1">
    <citation type="journal article" date="2021" name="bioRxiv">
        <title>Whole Genome Assembly and Annotation of Northern Wild Rice, Zizania palustris L., Supports a Whole Genome Duplication in the Zizania Genus.</title>
        <authorList>
            <person name="Haas M."/>
            <person name="Kono T."/>
            <person name="Macchietto M."/>
            <person name="Millas R."/>
            <person name="McGilp L."/>
            <person name="Shao M."/>
            <person name="Duquette J."/>
            <person name="Hirsch C.N."/>
            <person name="Kimball J."/>
        </authorList>
    </citation>
    <scope>NUCLEOTIDE SEQUENCE</scope>
    <source>
        <tissue evidence="3">Fresh leaf tissue</tissue>
    </source>
</reference>
<comment type="caution">
    <text evidence="3">The sequence shown here is derived from an EMBL/GenBank/DDBJ whole genome shotgun (WGS) entry which is preliminary data.</text>
</comment>
<feature type="domain" description="Mixed lineage kinase" evidence="2">
    <location>
        <begin position="8"/>
        <end position="117"/>
    </location>
</feature>
<dbReference type="Pfam" id="PF22215">
    <property type="entry name" value="MLKL_N"/>
    <property type="match status" value="1"/>
</dbReference>
<evidence type="ECO:0000256" key="1">
    <source>
        <dbReference type="SAM" id="MobiDB-lite"/>
    </source>
</evidence>
<protein>
    <recommendedName>
        <fullName evidence="2">Mixed lineage kinase domain-containing protein</fullName>
    </recommendedName>
</protein>
<organism evidence="3 4">
    <name type="scientific">Zizania palustris</name>
    <name type="common">Northern wild rice</name>
    <dbReference type="NCBI Taxonomy" id="103762"/>
    <lineage>
        <taxon>Eukaryota</taxon>
        <taxon>Viridiplantae</taxon>
        <taxon>Streptophyta</taxon>
        <taxon>Embryophyta</taxon>
        <taxon>Tracheophyta</taxon>
        <taxon>Spermatophyta</taxon>
        <taxon>Magnoliopsida</taxon>
        <taxon>Liliopsida</taxon>
        <taxon>Poales</taxon>
        <taxon>Poaceae</taxon>
        <taxon>BOP clade</taxon>
        <taxon>Oryzoideae</taxon>
        <taxon>Oryzeae</taxon>
        <taxon>Zizaniinae</taxon>
        <taxon>Zizania</taxon>
    </lineage>
</organism>
<name>A0A8J5V8C5_ZIZPA</name>
<dbReference type="PANTHER" id="PTHR35832:SF6">
    <property type="entry name" value="EXPRESSED PROTEIN"/>
    <property type="match status" value="1"/>
</dbReference>
<proteinExistence type="predicted"/>
<gene>
    <name evidence="3" type="ORF">GUJ93_ZPchr0004g39606</name>
</gene>
<dbReference type="PANTHER" id="PTHR35832">
    <property type="entry name" value="OS12G0248400 PROTEIN-RELATED"/>
    <property type="match status" value="1"/>
</dbReference>